<keyword evidence="4" id="KW-1185">Reference proteome</keyword>
<comment type="similarity">
    <text evidence="1 2">Belongs to the enoyl-CoA hydratase/isomerase family.</text>
</comment>
<dbReference type="InterPro" id="IPR018376">
    <property type="entry name" value="Enoyl-CoA_hyd/isom_CS"/>
</dbReference>
<evidence type="ECO:0000313" key="4">
    <source>
        <dbReference type="Proteomes" id="UP000737171"/>
    </source>
</evidence>
<dbReference type="EMBL" id="JABRWJ010000016">
    <property type="protein sequence ID" value="NRF72007.1"/>
    <property type="molecule type" value="Genomic_DNA"/>
</dbReference>
<dbReference type="Proteomes" id="UP000737171">
    <property type="component" value="Unassembled WGS sequence"/>
</dbReference>
<dbReference type="InterPro" id="IPR001753">
    <property type="entry name" value="Enoyl-CoA_hydra/iso"/>
</dbReference>
<dbReference type="NCBIfam" id="NF006699">
    <property type="entry name" value="PRK09245.1"/>
    <property type="match status" value="1"/>
</dbReference>
<dbReference type="Pfam" id="PF00378">
    <property type="entry name" value="ECH_1"/>
    <property type="match status" value="1"/>
</dbReference>
<evidence type="ECO:0000256" key="2">
    <source>
        <dbReference type="RuleBase" id="RU003707"/>
    </source>
</evidence>
<evidence type="ECO:0000313" key="3">
    <source>
        <dbReference type="EMBL" id="NRF72007.1"/>
    </source>
</evidence>
<dbReference type="InterPro" id="IPR014748">
    <property type="entry name" value="Enoyl-CoA_hydra_C"/>
</dbReference>
<proteinExistence type="inferred from homology"/>
<dbReference type="InterPro" id="IPR029045">
    <property type="entry name" value="ClpP/crotonase-like_dom_sf"/>
</dbReference>
<accession>A0ABX2EU26</accession>
<name>A0ABX2EU26_9BURK</name>
<dbReference type="SUPFAM" id="SSF52096">
    <property type="entry name" value="ClpP/crotonase"/>
    <property type="match status" value="1"/>
</dbReference>
<dbReference type="Gene3D" id="1.10.12.10">
    <property type="entry name" value="Lyase 2-enoyl-coa Hydratase, Chain A, domain 2"/>
    <property type="match status" value="1"/>
</dbReference>
<organism evidence="3 4">
    <name type="scientific">Pseudaquabacterium terrae</name>
    <dbReference type="NCBI Taxonomy" id="2732868"/>
    <lineage>
        <taxon>Bacteria</taxon>
        <taxon>Pseudomonadati</taxon>
        <taxon>Pseudomonadota</taxon>
        <taxon>Betaproteobacteria</taxon>
        <taxon>Burkholderiales</taxon>
        <taxon>Sphaerotilaceae</taxon>
        <taxon>Pseudaquabacterium</taxon>
    </lineage>
</organism>
<protein>
    <submittedName>
        <fullName evidence="3">Crotonase/enoyl-CoA hydratase family protein</fullName>
    </submittedName>
</protein>
<reference evidence="3 4" key="1">
    <citation type="submission" date="2020-05" db="EMBL/GenBank/DDBJ databases">
        <title>Aquincola sp. isolate from soil.</title>
        <authorList>
            <person name="Han J."/>
            <person name="Kim D.-U."/>
        </authorList>
    </citation>
    <scope>NUCLEOTIDE SEQUENCE [LARGE SCALE GENOMIC DNA]</scope>
    <source>
        <strain evidence="3 4">S2</strain>
    </source>
</reference>
<dbReference type="PANTHER" id="PTHR43459">
    <property type="entry name" value="ENOYL-COA HYDRATASE"/>
    <property type="match status" value="1"/>
</dbReference>
<dbReference type="PROSITE" id="PS00166">
    <property type="entry name" value="ENOYL_COA_HYDRATASE"/>
    <property type="match status" value="1"/>
</dbReference>
<evidence type="ECO:0000256" key="1">
    <source>
        <dbReference type="ARBA" id="ARBA00005254"/>
    </source>
</evidence>
<sequence>MSSDFIRTEQHGRVITLTLNRPDERNAIGSHADCEALVAAVQRAGAAPDVAAIILTGAGSAFCAGGNLKAMRERDAATGIGPLHSPLTTRNNYQRGIQRIPRALWDCEVPLIAAINGAAIGAGLDLGLMCDIRLVAQGAKLASSFIKVGIVPGDGGAWLLPRAVGWSKAAEMMFTGEALSADQALACGLVSQVLPPEQLMDHARALAERIAVNPPQTLRLVKRLLRESQHARLDDVLQLSAAFQALAHETADHHEALAAFIDKRTPVFTGK</sequence>
<dbReference type="CDD" id="cd06558">
    <property type="entry name" value="crotonase-like"/>
    <property type="match status" value="1"/>
</dbReference>
<gene>
    <name evidence="3" type="ORF">HLB44_33985</name>
</gene>
<comment type="caution">
    <text evidence="3">The sequence shown here is derived from an EMBL/GenBank/DDBJ whole genome shotgun (WGS) entry which is preliminary data.</text>
</comment>
<dbReference type="Gene3D" id="3.90.226.10">
    <property type="entry name" value="2-enoyl-CoA Hydratase, Chain A, domain 1"/>
    <property type="match status" value="1"/>
</dbReference>
<dbReference type="RefSeq" id="WP_173134413.1">
    <property type="nucleotide sequence ID" value="NZ_JABRWJ010000016.1"/>
</dbReference>
<dbReference type="PANTHER" id="PTHR43459:SF1">
    <property type="entry name" value="EG:BACN32G11.4 PROTEIN"/>
    <property type="match status" value="1"/>
</dbReference>